<dbReference type="PANTHER" id="PTHR42718:SF9">
    <property type="entry name" value="MAJOR FACILITATOR SUPERFAMILY MULTIDRUG TRANSPORTER MFSC"/>
    <property type="match status" value="1"/>
</dbReference>
<feature type="transmembrane region" description="Helical" evidence="9">
    <location>
        <begin position="297"/>
        <end position="316"/>
    </location>
</feature>
<feature type="transmembrane region" description="Helical" evidence="9">
    <location>
        <begin position="328"/>
        <end position="345"/>
    </location>
</feature>
<feature type="transmembrane region" description="Helical" evidence="9">
    <location>
        <begin position="365"/>
        <end position="390"/>
    </location>
</feature>
<feature type="transmembrane region" description="Helical" evidence="9">
    <location>
        <begin position="154"/>
        <end position="171"/>
    </location>
</feature>
<feature type="transmembrane region" description="Helical" evidence="9">
    <location>
        <begin position="430"/>
        <end position="449"/>
    </location>
</feature>
<dbReference type="RefSeq" id="WP_348027602.1">
    <property type="nucleotide sequence ID" value="NZ_CP129113.1"/>
</dbReference>
<evidence type="ECO:0000313" key="11">
    <source>
        <dbReference type="EMBL" id="WLV24505.1"/>
    </source>
</evidence>
<dbReference type="InterPro" id="IPR004638">
    <property type="entry name" value="EmrB-like"/>
</dbReference>
<evidence type="ECO:0000256" key="6">
    <source>
        <dbReference type="ARBA" id="ARBA00022989"/>
    </source>
</evidence>
<feature type="transmembrane region" description="Helical" evidence="9">
    <location>
        <begin position="178"/>
        <end position="201"/>
    </location>
</feature>
<dbReference type="Gene3D" id="1.20.1720.10">
    <property type="entry name" value="Multidrug resistance protein D"/>
    <property type="match status" value="1"/>
</dbReference>
<dbReference type="PRINTS" id="PR01036">
    <property type="entry name" value="TCRTETB"/>
</dbReference>
<feature type="transmembrane region" description="Helical" evidence="9">
    <location>
        <begin position="235"/>
        <end position="260"/>
    </location>
</feature>
<protein>
    <submittedName>
        <fullName evidence="11">DHA2 family efflux MFS transporter permease subunit</fullName>
    </submittedName>
</protein>
<dbReference type="Gene3D" id="1.20.1250.20">
    <property type="entry name" value="MFS general substrate transporter like domains"/>
    <property type="match status" value="1"/>
</dbReference>
<evidence type="ECO:0000256" key="5">
    <source>
        <dbReference type="ARBA" id="ARBA00022692"/>
    </source>
</evidence>
<evidence type="ECO:0000256" key="2">
    <source>
        <dbReference type="ARBA" id="ARBA00008537"/>
    </source>
</evidence>
<accession>A0ABY9KUX5</accession>
<dbReference type="PANTHER" id="PTHR42718">
    <property type="entry name" value="MAJOR FACILITATOR SUPERFAMILY MULTIDRUG TRANSPORTER MFSC"/>
    <property type="match status" value="1"/>
</dbReference>
<feature type="transmembrane region" description="Helical" evidence="9">
    <location>
        <begin position="396"/>
        <end position="418"/>
    </location>
</feature>
<feature type="transmembrane region" description="Helical" evidence="9">
    <location>
        <begin position="112"/>
        <end position="134"/>
    </location>
</feature>
<dbReference type="PROSITE" id="PS50850">
    <property type="entry name" value="MFS"/>
    <property type="match status" value="1"/>
</dbReference>
<evidence type="ECO:0000256" key="9">
    <source>
        <dbReference type="SAM" id="Phobius"/>
    </source>
</evidence>
<feature type="transmembrane region" description="Helical" evidence="9">
    <location>
        <begin position="266"/>
        <end position="285"/>
    </location>
</feature>
<sequence>MTIFITGYIVIAIILLVTVNFMLRRQESRKKTIQHIKATPPIQETRKKEQAKTEPIEPVHQSSTKTETVEEEAAERAGITQPSDSPEQAVDPAEATKPASTPRSFEGKRGKLVFTMMLGAFVAILNQTLLNVAIPHIMNDFGVSASTVQWLSTGYMLTNGIFIPITAFLIARLGTRKLFISAILAFTLGSIICSVSPTFGMLMAGRVVQAAGAGVMMPLLMTVFLTIFPPEKRGAAMGLFGVAILFAPAIGPTLSGWLIGHYSWRVLFDIVIPFGIIALIMALIWMMDVTDITKPKFDVSGFIFSTIGLGFLLYGFSEAGNDGWDSTIVVVSLIIGVVGIIAFIIRELTAKEPMLDLRVFKYGIFSLTTIIASIINVIMFAAMLLLPIYLQNIRGFTALDSGLLMLPGSIAMAIMLPISGKLFDKMGARWLAVFGLFITVLTTWQFSTLTMTTSYGFLLFLYIMRMFGMSFLSMTVTTEGMNQLPTRLAGHGTSASNTARTVAGSIGSAFLITVMTTRASFHTQGYANDITTSNGYLTDQLHGFGEKLAGMAGLPAQAGDTLGTAQLYGQVVKNATVQGINDAFIVLTGIAIVAFVLAFFIKRAKPPVEDEN</sequence>
<dbReference type="Proteomes" id="UP001180087">
    <property type="component" value="Chromosome"/>
</dbReference>
<organism evidence="11 12">
    <name type="scientific">Aciduricibacillus chroicocephali</name>
    <dbReference type="NCBI Taxonomy" id="3054939"/>
    <lineage>
        <taxon>Bacteria</taxon>
        <taxon>Bacillati</taxon>
        <taxon>Bacillota</taxon>
        <taxon>Bacilli</taxon>
        <taxon>Bacillales</taxon>
        <taxon>Bacillaceae</taxon>
        <taxon>Aciduricibacillus</taxon>
    </lineage>
</organism>
<reference evidence="11" key="1">
    <citation type="submission" date="2023-06" db="EMBL/GenBank/DDBJ databases">
        <title>A Treasure from Seagulls: Isolation and Description of Aciduricobacillus qingdaonensis gen. nov., sp. nov., a Rare Obligately Uric Acid-utilizing Member in the Family Bacillaceae.</title>
        <authorList>
            <person name="Liu W."/>
            <person name="Wang B."/>
        </authorList>
    </citation>
    <scope>NUCLEOTIDE SEQUENCE</scope>
    <source>
        <strain evidence="11">44XB</strain>
    </source>
</reference>
<dbReference type="InterPro" id="IPR036259">
    <property type="entry name" value="MFS_trans_sf"/>
</dbReference>
<feature type="transmembrane region" description="Helical" evidence="9">
    <location>
        <begin position="455"/>
        <end position="477"/>
    </location>
</feature>
<dbReference type="InterPro" id="IPR020846">
    <property type="entry name" value="MFS_dom"/>
</dbReference>
<keyword evidence="5 9" id="KW-0812">Transmembrane</keyword>
<keyword evidence="6 9" id="KW-1133">Transmembrane helix</keyword>
<proteinExistence type="inferred from homology"/>
<comment type="subcellular location">
    <subcellularLocation>
        <location evidence="1">Cell membrane</location>
        <topology evidence="1">Multi-pass membrane protein</topology>
    </subcellularLocation>
</comment>
<dbReference type="CDD" id="cd17503">
    <property type="entry name" value="MFS_LmrB_MDR_like"/>
    <property type="match status" value="1"/>
</dbReference>
<comment type="similarity">
    <text evidence="2">Belongs to the major facilitator superfamily. EmrB family.</text>
</comment>
<dbReference type="InterPro" id="IPR011701">
    <property type="entry name" value="MFS"/>
</dbReference>
<feature type="domain" description="Major facilitator superfamily (MFS) profile" evidence="10">
    <location>
        <begin position="112"/>
        <end position="606"/>
    </location>
</feature>
<feature type="transmembrane region" description="Helical" evidence="9">
    <location>
        <begin position="583"/>
        <end position="601"/>
    </location>
</feature>
<evidence type="ECO:0000256" key="8">
    <source>
        <dbReference type="SAM" id="MobiDB-lite"/>
    </source>
</evidence>
<dbReference type="SUPFAM" id="SSF103473">
    <property type="entry name" value="MFS general substrate transporter"/>
    <property type="match status" value="1"/>
</dbReference>
<keyword evidence="3" id="KW-0813">Transport</keyword>
<evidence type="ECO:0000259" key="10">
    <source>
        <dbReference type="PROSITE" id="PS50850"/>
    </source>
</evidence>
<dbReference type="Pfam" id="PF07690">
    <property type="entry name" value="MFS_1"/>
    <property type="match status" value="1"/>
</dbReference>
<evidence type="ECO:0000256" key="1">
    <source>
        <dbReference type="ARBA" id="ARBA00004651"/>
    </source>
</evidence>
<keyword evidence="12" id="KW-1185">Reference proteome</keyword>
<feature type="transmembrane region" description="Helical" evidence="9">
    <location>
        <begin position="6"/>
        <end position="23"/>
    </location>
</feature>
<evidence type="ECO:0000256" key="7">
    <source>
        <dbReference type="ARBA" id="ARBA00023136"/>
    </source>
</evidence>
<keyword evidence="7 9" id="KW-0472">Membrane</keyword>
<dbReference type="EMBL" id="CP129113">
    <property type="protein sequence ID" value="WLV24505.1"/>
    <property type="molecule type" value="Genomic_DNA"/>
</dbReference>
<keyword evidence="4" id="KW-1003">Cell membrane</keyword>
<feature type="region of interest" description="Disordered" evidence="8">
    <location>
        <begin position="30"/>
        <end position="104"/>
    </location>
</feature>
<name>A0ABY9KUX5_9BACI</name>
<evidence type="ECO:0000256" key="4">
    <source>
        <dbReference type="ARBA" id="ARBA00022475"/>
    </source>
</evidence>
<feature type="compositionally biased region" description="Basic and acidic residues" evidence="8">
    <location>
        <begin position="44"/>
        <end position="57"/>
    </location>
</feature>
<evidence type="ECO:0000256" key="3">
    <source>
        <dbReference type="ARBA" id="ARBA00022448"/>
    </source>
</evidence>
<evidence type="ECO:0000313" key="12">
    <source>
        <dbReference type="Proteomes" id="UP001180087"/>
    </source>
</evidence>
<feature type="transmembrane region" description="Helical" evidence="9">
    <location>
        <begin position="207"/>
        <end position="228"/>
    </location>
</feature>
<gene>
    <name evidence="11" type="ORF">QR721_12805</name>
</gene>
<dbReference type="NCBIfam" id="TIGR00711">
    <property type="entry name" value="efflux_EmrB"/>
    <property type="match status" value="1"/>
</dbReference>